<evidence type="ECO:0000313" key="2">
    <source>
        <dbReference type="EMBL" id="GGL12107.1"/>
    </source>
</evidence>
<evidence type="ECO:0000313" key="4">
    <source>
        <dbReference type="Proteomes" id="UP000648535"/>
    </source>
</evidence>
<keyword evidence="1" id="KW-1133">Transmembrane helix</keyword>
<dbReference type="AlphaFoldDB" id="A0A8H9L061"/>
<keyword evidence="5" id="KW-1185">Reference proteome</keyword>
<feature type="transmembrane region" description="Helical" evidence="1">
    <location>
        <begin position="64"/>
        <end position="87"/>
    </location>
</feature>
<keyword evidence="1" id="KW-0812">Transmembrane</keyword>
<dbReference type="RefSeq" id="WP_022904492.1">
    <property type="nucleotide sequence ID" value="NZ_BMOI01000019.1"/>
</dbReference>
<dbReference type="Proteomes" id="UP000648535">
    <property type="component" value="Unassembled WGS sequence"/>
</dbReference>
<sequence length="351" mass="36336">MSDDEFTTLRLLRRDLPPEAVDASLDRARLRFDTAAVATTVRTGGAAPARTAPPVRWLRRSRPVLLAGAAVVVAGGLVATGVGVTHWGSPGSAAAATLHEAAAAAAADRTPAGAFTKVVESELSMVSTTSDGEHYDEGYLEPTTTTTWVPADVSGTWVREIRSGAATKVFGGTAARQAASDDGAGKPSAPVWERGVGGDFAVGELGGEQTGTLGASDIADLPRDPHALVRRIEAAPRAAGTTDELHVFDTISGLLRTGLVPADLRAAMYEALATLPDVVVTAEQVSLDGQRGTAIGLPHWSGTEQHDVIIDPADGTYIGERSIQTRQIGSIPAGTVIDSVTVRVTPVEDQP</sequence>
<keyword evidence="1" id="KW-0472">Membrane</keyword>
<reference evidence="3 5" key="3">
    <citation type="submission" date="2021-01" db="EMBL/GenBank/DDBJ databases">
        <title>Sequencing the genomes of 1000 actinobacteria strains.</title>
        <authorList>
            <person name="Klenk H.-P."/>
        </authorList>
    </citation>
    <scope>NUCLEOTIDE SEQUENCE [LARGE SCALE GENOMIC DNA]</scope>
    <source>
        <strain evidence="3 5">DSM 20542</strain>
    </source>
</reference>
<name>A0A8H9L061_9MICO</name>
<accession>A0A8H9L061</accession>
<dbReference type="EMBL" id="BMOI01000019">
    <property type="protein sequence ID" value="GGL12107.1"/>
    <property type="molecule type" value="Genomic_DNA"/>
</dbReference>
<dbReference type="NCBIfam" id="NF038083">
    <property type="entry name" value="CU044_5270_fam"/>
    <property type="match status" value="1"/>
</dbReference>
<comment type="caution">
    <text evidence="2">The sequence shown here is derived from an EMBL/GenBank/DDBJ whole genome shotgun (WGS) entry which is preliminary data.</text>
</comment>
<proteinExistence type="predicted"/>
<dbReference type="InterPro" id="IPR047789">
    <property type="entry name" value="CU044_5270-like"/>
</dbReference>
<evidence type="ECO:0000256" key="1">
    <source>
        <dbReference type="SAM" id="Phobius"/>
    </source>
</evidence>
<reference evidence="2" key="2">
    <citation type="submission" date="2020-09" db="EMBL/GenBank/DDBJ databases">
        <authorList>
            <person name="Sun Q."/>
            <person name="Ohkuma M."/>
        </authorList>
    </citation>
    <scope>NUCLEOTIDE SEQUENCE</scope>
    <source>
        <strain evidence="2">JCM 1480</strain>
    </source>
</reference>
<reference evidence="2" key="1">
    <citation type="journal article" date="2014" name="Int. J. Syst. Evol. Microbiol.">
        <title>Complete genome sequence of Corynebacterium casei LMG S-19264T (=DSM 44701T), isolated from a smear-ripened cheese.</title>
        <authorList>
            <consortium name="US DOE Joint Genome Institute (JGI-PGF)"/>
            <person name="Walter F."/>
            <person name="Albersmeier A."/>
            <person name="Kalinowski J."/>
            <person name="Ruckert C."/>
        </authorList>
    </citation>
    <scope>NUCLEOTIDE SEQUENCE</scope>
    <source>
        <strain evidence="2">JCM 1480</strain>
    </source>
</reference>
<evidence type="ECO:0000313" key="5">
    <source>
        <dbReference type="Proteomes" id="UP000746584"/>
    </source>
</evidence>
<evidence type="ECO:0000313" key="3">
    <source>
        <dbReference type="EMBL" id="MBM7802767.1"/>
    </source>
</evidence>
<organism evidence="2 4">
    <name type="scientific">Curtobacterium luteum</name>
    <dbReference type="NCBI Taxonomy" id="33881"/>
    <lineage>
        <taxon>Bacteria</taxon>
        <taxon>Bacillati</taxon>
        <taxon>Actinomycetota</taxon>
        <taxon>Actinomycetes</taxon>
        <taxon>Micrococcales</taxon>
        <taxon>Microbacteriaceae</taxon>
        <taxon>Curtobacterium</taxon>
    </lineage>
</organism>
<dbReference type="Proteomes" id="UP000746584">
    <property type="component" value="Unassembled WGS sequence"/>
</dbReference>
<gene>
    <name evidence="2" type="ORF">GCM10009769_32610</name>
    <name evidence="3" type="ORF">JOE58_002018</name>
</gene>
<protein>
    <submittedName>
        <fullName evidence="3">RNA polymerase sigma-70 factor (ECF subfamily)</fullName>
    </submittedName>
</protein>
<dbReference type="EMBL" id="JAFBCG010000001">
    <property type="protein sequence ID" value="MBM7802767.1"/>
    <property type="molecule type" value="Genomic_DNA"/>
</dbReference>